<evidence type="ECO:0000313" key="1">
    <source>
        <dbReference type="EMBL" id="KAK5530893.1"/>
    </source>
</evidence>
<evidence type="ECO:0000313" key="2">
    <source>
        <dbReference type="Proteomes" id="UP001345827"/>
    </source>
</evidence>
<dbReference type="Proteomes" id="UP001345827">
    <property type="component" value="Unassembled WGS sequence"/>
</dbReference>
<organism evidence="1 2">
    <name type="scientific">Vermiconidia calcicola</name>
    <dbReference type="NCBI Taxonomy" id="1690605"/>
    <lineage>
        <taxon>Eukaryota</taxon>
        <taxon>Fungi</taxon>
        <taxon>Dikarya</taxon>
        <taxon>Ascomycota</taxon>
        <taxon>Pezizomycotina</taxon>
        <taxon>Dothideomycetes</taxon>
        <taxon>Dothideomycetidae</taxon>
        <taxon>Mycosphaerellales</taxon>
        <taxon>Extremaceae</taxon>
        <taxon>Vermiconidia</taxon>
    </lineage>
</organism>
<gene>
    <name evidence="1" type="ORF">LTR25_008750</name>
</gene>
<dbReference type="AlphaFoldDB" id="A0AAV9Q0U3"/>
<accession>A0AAV9Q0U3</accession>
<protein>
    <submittedName>
        <fullName evidence="1">Uncharacterized protein</fullName>
    </submittedName>
</protein>
<sequence>MLISNTVFNIKLPIGWASPKGEIIESLKFKWNTLPEGDRKRKKAEKVDRVWVNEFMQRRAKVNYETARAQAAP</sequence>
<reference evidence="1 2" key="1">
    <citation type="submission" date="2023-06" db="EMBL/GenBank/DDBJ databases">
        <title>Black Yeasts Isolated from many extreme environments.</title>
        <authorList>
            <person name="Coleine C."/>
            <person name="Stajich J.E."/>
            <person name="Selbmann L."/>
        </authorList>
    </citation>
    <scope>NUCLEOTIDE SEQUENCE [LARGE SCALE GENOMIC DNA]</scope>
    <source>
        <strain evidence="1 2">CCFEE 5887</strain>
    </source>
</reference>
<name>A0AAV9Q0U3_9PEZI</name>
<keyword evidence="2" id="KW-1185">Reference proteome</keyword>
<dbReference type="EMBL" id="JAXLQG010000018">
    <property type="protein sequence ID" value="KAK5530893.1"/>
    <property type="molecule type" value="Genomic_DNA"/>
</dbReference>
<proteinExistence type="predicted"/>
<comment type="caution">
    <text evidence="1">The sequence shown here is derived from an EMBL/GenBank/DDBJ whole genome shotgun (WGS) entry which is preliminary data.</text>
</comment>